<organism evidence="1">
    <name type="scientific">Siphoviridae sp. ctg4a4</name>
    <dbReference type="NCBI Taxonomy" id="2825602"/>
    <lineage>
        <taxon>Viruses</taxon>
        <taxon>Duplodnaviria</taxon>
        <taxon>Heunggongvirae</taxon>
        <taxon>Uroviricota</taxon>
        <taxon>Caudoviricetes</taxon>
    </lineage>
</organism>
<name>A0A8S5V5P1_9CAUD</name>
<dbReference type="EMBL" id="BK016202">
    <property type="protein sequence ID" value="DAG02056.1"/>
    <property type="molecule type" value="Genomic_DNA"/>
</dbReference>
<proteinExistence type="predicted"/>
<sequence>MNLLGSCKVAPHSSDLRRLSANKLHIFEAERRLI</sequence>
<reference evidence="1" key="1">
    <citation type="journal article" date="2021" name="Proc. Natl. Acad. Sci. U.S.A.">
        <title>A Catalog of Tens of Thousands of Viruses from Human Metagenomes Reveals Hidden Associations with Chronic Diseases.</title>
        <authorList>
            <person name="Tisza M.J."/>
            <person name="Buck C.B."/>
        </authorList>
    </citation>
    <scope>NUCLEOTIDE SEQUENCE</scope>
    <source>
        <strain evidence="1">Ctg4a4</strain>
    </source>
</reference>
<protein>
    <submittedName>
        <fullName evidence="1">Uncharacterized protein</fullName>
    </submittedName>
</protein>
<evidence type="ECO:0000313" key="1">
    <source>
        <dbReference type="EMBL" id="DAG02056.1"/>
    </source>
</evidence>
<accession>A0A8S5V5P1</accession>